<reference evidence="2 3" key="2">
    <citation type="journal article" date="2016" name="Genome Announc.">
        <title>Permanent Draft Genome Sequences for Two Variants of Frankia sp. Strain CpI1, the First Frankia Strain Isolated from Root Nodules of Comptonia peregrina.</title>
        <authorList>
            <person name="Oshone R."/>
            <person name="Hurst S.G.IV."/>
            <person name="Abebe-Akele F."/>
            <person name="Simpson S."/>
            <person name="Morris K."/>
            <person name="Thomas W.K."/>
            <person name="Tisa L.S."/>
        </authorList>
    </citation>
    <scope>NUCLEOTIDE SEQUENCE [LARGE SCALE GENOMIC DNA]</scope>
    <source>
        <strain evidence="3">CpI1-S</strain>
    </source>
</reference>
<comment type="caution">
    <text evidence="2">The sequence shown here is derived from an EMBL/GenBank/DDBJ whole genome shotgun (WGS) entry which is preliminary data.</text>
</comment>
<dbReference type="RefSeq" id="WP_044884630.1">
    <property type="nucleotide sequence ID" value="NZ_JYFN01000011.1"/>
</dbReference>
<dbReference type="AlphaFoldDB" id="A0A0D8BIG2"/>
<dbReference type="Proteomes" id="UP000032545">
    <property type="component" value="Unassembled WGS sequence"/>
</dbReference>
<name>A0A0D8BIG2_9ACTN</name>
<reference evidence="3" key="1">
    <citation type="submission" date="2015-02" db="EMBL/GenBank/DDBJ databases">
        <title>Draft Genome of Frankia sp. CpI1-S.</title>
        <authorList>
            <person name="Oshone R.T."/>
            <person name="Ngom M."/>
            <person name="Ghodhbane-Gtari F."/>
            <person name="Gtari M."/>
            <person name="Morris K."/>
            <person name="Thomas K."/>
            <person name="Sen A."/>
            <person name="Tisa L.S."/>
        </authorList>
    </citation>
    <scope>NUCLEOTIDE SEQUENCE [LARGE SCALE GENOMIC DNA]</scope>
    <source>
        <strain evidence="3">CpI1-S</strain>
    </source>
</reference>
<keyword evidence="3" id="KW-1185">Reference proteome</keyword>
<sequence length="98" mass="10428">MSDIRTTKSLEALSASLNRALAGARAPQVVAARRAQMRRSAAMAAASPAHGEADQPHRRAQAETDVLAARSRTNMLIGTLDRLRRPGTGWRAAGRATP</sequence>
<feature type="compositionally biased region" description="Low complexity" evidence="1">
    <location>
        <begin position="40"/>
        <end position="49"/>
    </location>
</feature>
<proteinExistence type="predicted"/>
<dbReference type="PATRIC" id="fig|1502723.3.peg.697"/>
<organism evidence="2 3">
    <name type="scientific">Frankia torreyi</name>
    <dbReference type="NCBI Taxonomy" id="1856"/>
    <lineage>
        <taxon>Bacteria</taxon>
        <taxon>Bacillati</taxon>
        <taxon>Actinomycetota</taxon>
        <taxon>Actinomycetes</taxon>
        <taxon>Frankiales</taxon>
        <taxon>Frankiaceae</taxon>
        <taxon>Frankia</taxon>
    </lineage>
</organism>
<evidence type="ECO:0000313" key="2">
    <source>
        <dbReference type="EMBL" id="KJE23779.1"/>
    </source>
</evidence>
<evidence type="ECO:0000313" key="3">
    <source>
        <dbReference type="Proteomes" id="UP000032545"/>
    </source>
</evidence>
<dbReference type="EMBL" id="JYFN01000011">
    <property type="protein sequence ID" value="KJE23779.1"/>
    <property type="molecule type" value="Genomic_DNA"/>
</dbReference>
<evidence type="ECO:0000256" key="1">
    <source>
        <dbReference type="SAM" id="MobiDB-lite"/>
    </source>
</evidence>
<protein>
    <submittedName>
        <fullName evidence="2">Uncharacterized protein</fullName>
    </submittedName>
</protein>
<feature type="compositionally biased region" description="Basic and acidic residues" evidence="1">
    <location>
        <begin position="51"/>
        <end position="62"/>
    </location>
</feature>
<dbReference type="OrthoDB" id="3215156at2"/>
<accession>A0A0D8BIG2</accession>
<gene>
    <name evidence="2" type="ORF">FF36_01964</name>
</gene>
<feature type="region of interest" description="Disordered" evidence="1">
    <location>
        <begin position="40"/>
        <end position="63"/>
    </location>
</feature>